<protein>
    <submittedName>
        <fullName evidence="2">Uncharacterized protein</fullName>
    </submittedName>
</protein>
<feature type="transmembrane region" description="Helical" evidence="1">
    <location>
        <begin position="66"/>
        <end position="83"/>
    </location>
</feature>
<name>A0A6M3KW08_9ZZZZ</name>
<reference evidence="2" key="1">
    <citation type="submission" date="2020-03" db="EMBL/GenBank/DDBJ databases">
        <title>The deep terrestrial virosphere.</title>
        <authorList>
            <person name="Holmfeldt K."/>
            <person name="Nilsson E."/>
            <person name="Simone D."/>
            <person name="Lopez-Fernandez M."/>
            <person name="Wu X."/>
            <person name="de Brujin I."/>
            <person name="Lundin D."/>
            <person name="Andersson A."/>
            <person name="Bertilsson S."/>
            <person name="Dopson M."/>
        </authorList>
    </citation>
    <scope>NUCLEOTIDE SEQUENCE</scope>
    <source>
        <strain evidence="2">MM415B02196</strain>
    </source>
</reference>
<dbReference type="PROSITE" id="PS51257">
    <property type="entry name" value="PROKAR_LIPOPROTEIN"/>
    <property type="match status" value="1"/>
</dbReference>
<proteinExistence type="predicted"/>
<keyword evidence="1" id="KW-1133">Transmembrane helix</keyword>
<organism evidence="2">
    <name type="scientific">viral metagenome</name>
    <dbReference type="NCBI Taxonomy" id="1070528"/>
    <lineage>
        <taxon>unclassified sequences</taxon>
        <taxon>metagenomes</taxon>
        <taxon>organismal metagenomes</taxon>
    </lineage>
</organism>
<dbReference type="EMBL" id="MT142586">
    <property type="protein sequence ID" value="QJA85644.1"/>
    <property type="molecule type" value="Genomic_DNA"/>
</dbReference>
<gene>
    <name evidence="2" type="ORF">MM415B02196_0012</name>
</gene>
<sequence>MKILLIMIAILVVGCNTPSHVEIPIPGDGVQIIEGSAADAYVEGLVENAKTARARINEMLDPLKKIFPTLVFIFIGGLVFWGFTRSRFGWIIPASVTGGMVFIIAFVRWAEWIAGGVILLALAVLVWKAIEYHSERDKNNLNKIKVTA</sequence>
<feature type="transmembrane region" description="Helical" evidence="1">
    <location>
        <begin position="88"/>
        <end position="106"/>
    </location>
</feature>
<accession>A0A6M3KW08</accession>
<keyword evidence="1" id="KW-0472">Membrane</keyword>
<evidence type="ECO:0000256" key="1">
    <source>
        <dbReference type="SAM" id="Phobius"/>
    </source>
</evidence>
<evidence type="ECO:0000313" key="2">
    <source>
        <dbReference type="EMBL" id="QJA85644.1"/>
    </source>
</evidence>
<dbReference type="AlphaFoldDB" id="A0A6M3KW08"/>
<feature type="transmembrane region" description="Helical" evidence="1">
    <location>
        <begin position="112"/>
        <end position="130"/>
    </location>
</feature>
<keyword evidence="1" id="KW-0812">Transmembrane</keyword>